<reference evidence="2" key="1">
    <citation type="journal article" date="2019" name="Environ. Microbiol.">
        <title>Fungal ecological strategies reflected in gene transcription - a case study of two litter decomposers.</title>
        <authorList>
            <person name="Barbi F."/>
            <person name="Kohler A."/>
            <person name="Barry K."/>
            <person name="Baskaran P."/>
            <person name="Daum C."/>
            <person name="Fauchery L."/>
            <person name="Ihrmark K."/>
            <person name="Kuo A."/>
            <person name="LaButti K."/>
            <person name="Lipzen A."/>
            <person name="Morin E."/>
            <person name="Grigoriev I.V."/>
            <person name="Henrissat B."/>
            <person name="Lindahl B."/>
            <person name="Martin F."/>
        </authorList>
    </citation>
    <scope>NUCLEOTIDE SEQUENCE</scope>
    <source>
        <strain evidence="2">JB14</strain>
    </source>
</reference>
<name>A0A6A4GM72_9AGAR</name>
<organism evidence="2 3">
    <name type="scientific">Gymnopus androsaceus JB14</name>
    <dbReference type="NCBI Taxonomy" id="1447944"/>
    <lineage>
        <taxon>Eukaryota</taxon>
        <taxon>Fungi</taxon>
        <taxon>Dikarya</taxon>
        <taxon>Basidiomycota</taxon>
        <taxon>Agaricomycotina</taxon>
        <taxon>Agaricomycetes</taxon>
        <taxon>Agaricomycetidae</taxon>
        <taxon>Agaricales</taxon>
        <taxon>Marasmiineae</taxon>
        <taxon>Omphalotaceae</taxon>
        <taxon>Gymnopus</taxon>
    </lineage>
</organism>
<gene>
    <name evidence="2" type="ORF">BT96DRAFT_507671</name>
</gene>
<evidence type="ECO:0000313" key="3">
    <source>
        <dbReference type="Proteomes" id="UP000799118"/>
    </source>
</evidence>
<feature type="chain" id="PRO_5025686773" description="Secreted protein" evidence="1">
    <location>
        <begin position="20"/>
        <end position="101"/>
    </location>
</feature>
<evidence type="ECO:0000313" key="2">
    <source>
        <dbReference type="EMBL" id="KAE9386811.1"/>
    </source>
</evidence>
<dbReference type="Proteomes" id="UP000799118">
    <property type="component" value="Unassembled WGS sequence"/>
</dbReference>
<feature type="signal peptide" evidence="1">
    <location>
        <begin position="1"/>
        <end position="19"/>
    </location>
</feature>
<accession>A0A6A4GM72</accession>
<evidence type="ECO:0000256" key="1">
    <source>
        <dbReference type="SAM" id="SignalP"/>
    </source>
</evidence>
<protein>
    <recommendedName>
        <fullName evidence="4">Secreted protein</fullName>
    </recommendedName>
</protein>
<dbReference type="EMBL" id="ML769846">
    <property type="protein sequence ID" value="KAE9386811.1"/>
    <property type="molecule type" value="Genomic_DNA"/>
</dbReference>
<keyword evidence="1" id="KW-0732">Signal</keyword>
<keyword evidence="3" id="KW-1185">Reference proteome</keyword>
<evidence type="ECO:0008006" key="4">
    <source>
        <dbReference type="Google" id="ProtNLM"/>
    </source>
</evidence>
<dbReference type="AlphaFoldDB" id="A0A6A4GM72"/>
<sequence>MFSLLARLAMVFLYETKSGFSPSYLSSVASFRSTCLSLCSSHGCCSTCSAARPCRRIHLQHPLHQVAKPSKCLSILLPNRSVHSASVVAGDSSPRLLLELV</sequence>
<proteinExistence type="predicted"/>